<dbReference type="Proteomes" id="UP000092932">
    <property type="component" value="Chromosome"/>
</dbReference>
<protein>
    <submittedName>
        <fullName evidence="2">Uncharacterized protein</fullName>
    </submittedName>
</protein>
<evidence type="ECO:0000313" key="2">
    <source>
        <dbReference type="EMBL" id="ANY19365.1"/>
    </source>
</evidence>
<dbReference type="KEGG" id="ado:A6F68_00839"/>
<feature type="region of interest" description="Disordered" evidence="1">
    <location>
        <begin position="1"/>
        <end position="29"/>
    </location>
</feature>
<reference evidence="2 3" key="1">
    <citation type="submission" date="2016-07" db="EMBL/GenBank/DDBJ databases">
        <title>Complete genome sequence of Altererythrobacter dongtanensis KCTC 22672, a type strain with esterase isolated from tidal flat.</title>
        <authorList>
            <person name="Cheng H."/>
            <person name="Wu Y.-H."/>
            <person name="Zhou P."/>
            <person name="Huo Y.-Y."/>
            <person name="Wang C.-S."/>
            <person name="Xu X.-W."/>
        </authorList>
    </citation>
    <scope>NUCLEOTIDE SEQUENCE [LARGE SCALE GENOMIC DNA]</scope>
    <source>
        <strain evidence="2 3">KCTC 22672</strain>
    </source>
</reference>
<organism evidence="2 3">
    <name type="scientific">Tsuneonella dongtanensis</name>
    <dbReference type="NCBI Taxonomy" id="692370"/>
    <lineage>
        <taxon>Bacteria</taxon>
        <taxon>Pseudomonadati</taxon>
        <taxon>Pseudomonadota</taxon>
        <taxon>Alphaproteobacteria</taxon>
        <taxon>Sphingomonadales</taxon>
        <taxon>Erythrobacteraceae</taxon>
        <taxon>Tsuneonella</taxon>
    </lineage>
</organism>
<sequence>MLNRTGIMRAHGGGRPQGQIYTNGFDEGENRTPTADVVVALKAAVTERVTVLRRASALPSER</sequence>
<keyword evidence="3" id="KW-1185">Reference proteome</keyword>
<dbReference type="EMBL" id="CP016591">
    <property type="protein sequence ID" value="ANY19365.1"/>
    <property type="molecule type" value="Genomic_DNA"/>
</dbReference>
<accession>A0A1B2ABF4</accession>
<name>A0A1B2ABF4_9SPHN</name>
<gene>
    <name evidence="2" type="ORF">A6F68_00839</name>
</gene>
<proteinExistence type="predicted"/>
<evidence type="ECO:0000256" key="1">
    <source>
        <dbReference type="SAM" id="MobiDB-lite"/>
    </source>
</evidence>
<dbReference type="AlphaFoldDB" id="A0A1B2ABF4"/>
<evidence type="ECO:0000313" key="3">
    <source>
        <dbReference type="Proteomes" id="UP000092932"/>
    </source>
</evidence>